<keyword evidence="2" id="KW-1185">Reference proteome</keyword>
<dbReference type="RefSeq" id="WP_191142737.1">
    <property type="nucleotide sequence ID" value="NZ_JACXAH010000036.1"/>
</dbReference>
<accession>A0A926RYR0</accession>
<comment type="caution">
    <text evidence="1">The sequence shown here is derived from an EMBL/GenBank/DDBJ whole genome shotgun (WGS) entry which is preliminary data.</text>
</comment>
<evidence type="ECO:0000313" key="2">
    <source>
        <dbReference type="Proteomes" id="UP000661691"/>
    </source>
</evidence>
<gene>
    <name evidence="1" type="ORF">IC620_15450</name>
</gene>
<dbReference type="AlphaFoldDB" id="A0A926RYR0"/>
<dbReference type="Proteomes" id="UP000661691">
    <property type="component" value="Unassembled WGS sequence"/>
</dbReference>
<reference evidence="2" key="1">
    <citation type="submission" date="2022-10" db="EMBL/GenBank/DDBJ databases">
        <title>A novel bacterium of genus Hazenella, isolated from South China Sea.</title>
        <authorList>
            <person name="Huang H."/>
            <person name="Mo K."/>
            <person name="Hu Y."/>
        </authorList>
    </citation>
    <scope>NUCLEOTIDE SEQUENCE [LARGE SCALE GENOMIC DNA]</scope>
    <source>
        <strain evidence="2">IB182357</strain>
    </source>
</reference>
<organism evidence="1 2">
    <name type="scientific">Polycladospora coralii</name>
    <dbReference type="NCBI Taxonomy" id="2771432"/>
    <lineage>
        <taxon>Bacteria</taxon>
        <taxon>Bacillati</taxon>
        <taxon>Bacillota</taxon>
        <taxon>Bacilli</taxon>
        <taxon>Bacillales</taxon>
        <taxon>Thermoactinomycetaceae</taxon>
        <taxon>Polycladospora</taxon>
    </lineage>
</organism>
<evidence type="ECO:0000313" key="1">
    <source>
        <dbReference type="EMBL" id="MBD1373741.1"/>
    </source>
</evidence>
<sequence length="105" mass="12406">MFKRLNEYINRRLIEHIKKKNPPPKPIMMSPEEAEEFKKMFTGQPKQDLTYYPTKSKRAANIAAKALFFNKNYHNALWNIVHLSYPNLKTKNELHKIVSCEGEKS</sequence>
<name>A0A926RYR0_9BACL</name>
<protein>
    <submittedName>
        <fullName evidence="1">Uncharacterized protein</fullName>
    </submittedName>
</protein>
<dbReference type="EMBL" id="JACXAH010000036">
    <property type="protein sequence ID" value="MBD1373741.1"/>
    <property type="molecule type" value="Genomic_DNA"/>
</dbReference>
<proteinExistence type="predicted"/>